<gene>
    <name evidence="1" type="ORF">SAMN05216587_101640</name>
</gene>
<evidence type="ECO:0000313" key="1">
    <source>
        <dbReference type="EMBL" id="SFA76043.1"/>
    </source>
</evidence>
<evidence type="ECO:0008006" key="3">
    <source>
        <dbReference type="Google" id="ProtNLM"/>
    </source>
</evidence>
<sequence length="68" mass="7757">MAEQRSKEGMQKKLEYIADYNKAAYDRVELKIVKGAKAQYKAVADAYGLSLTALFVTAVDEYIQRHQK</sequence>
<accession>A0A1I0VJ37</accession>
<name>A0A1I0VJ37_SELRU</name>
<organism evidence="1 2">
    <name type="scientific">Selenomonas ruminantium</name>
    <dbReference type="NCBI Taxonomy" id="971"/>
    <lineage>
        <taxon>Bacteria</taxon>
        <taxon>Bacillati</taxon>
        <taxon>Bacillota</taxon>
        <taxon>Negativicutes</taxon>
        <taxon>Selenomonadales</taxon>
        <taxon>Selenomonadaceae</taxon>
        <taxon>Selenomonas</taxon>
    </lineage>
</organism>
<evidence type="ECO:0000313" key="2">
    <source>
        <dbReference type="Proteomes" id="UP000183843"/>
    </source>
</evidence>
<protein>
    <recommendedName>
        <fullName evidence="3">Antitoxin</fullName>
    </recommendedName>
</protein>
<dbReference type="Proteomes" id="UP000183843">
    <property type="component" value="Unassembled WGS sequence"/>
</dbReference>
<dbReference type="EMBL" id="FOJX01000001">
    <property type="protein sequence ID" value="SFA76043.1"/>
    <property type="molecule type" value="Genomic_DNA"/>
</dbReference>
<dbReference type="AlphaFoldDB" id="A0A1I0VJ37"/>
<dbReference type="RefSeq" id="WP_074812753.1">
    <property type="nucleotide sequence ID" value="NZ_FOJX01000001.1"/>
</dbReference>
<proteinExistence type="predicted"/>
<reference evidence="1 2" key="1">
    <citation type="submission" date="2016-10" db="EMBL/GenBank/DDBJ databases">
        <authorList>
            <person name="de Groot N.N."/>
        </authorList>
    </citation>
    <scope>NUCLEOTIDE SEQUENCE [LARGE SCALE GENOMIC DNA]</scope>
    <source>
        <strain evidence="1 2">L14</strain>
    </source>
</reference>